<feature type="transmembrane region" description="Helical" evidence="1">
    <location>
        <begin position="266"/>
        <end position="293"/>
    </location>
</feature>
<accession>A0A4Q8APX3</accession>
<feature type="transmembrane region" description="Helical" evidence="1">
    <location>
        <begin position="64"/>
        <end position="84"/>
    </location>
</feature>
<protein>
    <submittedName>
        <fullName evidence="2">Uncharacterized protein</fullName>
    </submittedName>
</protein>
<keyword evidence="1" id="KW-0472">Membrane</keyword>
<feature type="transmembrane region" description="Helical" evidence="1">
    <location>
        <begin position="149"/>
        <end position="165"/>
    </location>
</feature>
<feature type="transmembrane region" description="Helical" evidence="1">
    <location>
        <begin position="221"/>
        <end position="254"/>
    </location>
</feature>
<dbReference type="Proteomes" id="UP000291483">
    <property type="component" value="Unassembled WGS sequence"/>
</dbReference>
<evidence type="ECO:0000313" key="3">
    <source>
        <dbReference type="Proteomes" id="UP000291483"/>
    </source>
</evidence>
<keyword evidence="1" id="KW-0812">Transmembrane</keyword>
<gene>
    <name evidence="2" type="ORF">EV379_2385</name>
</gene>
<organism evidence="2 3">
    <name type="scientific">Microterricola gilva</name>
    <dbReference type="NCBI Taxonomy" id="393267"/>
    <lineage>
        <taxon>Bacteria</taxon>
        <taxon>Bacillati</taxon>
        <taxon>Actinomycetota</taxon>
        <taxon>Actinomycetes</taxon>
        <taxon>Micrococcales</taxon>
        <taxon>Microbacteriaceae</taxon>
        <taxon>Microterricola</taxon>
    </lineage>
</organism>
<dbReference type="RefSeq" id="WP_130506293.1">
    <property type="nucleotide sequence ID" value="NZ_SHLC01000001.1"/>
</dbReference>
<comment type="caution">
    <text evidence="2">The sequence shown here is derived from an EMBL/GenBank/DDBJ whole genome shotgun (WGS) entry which is preliminary data.</text>
</comment>
<keyword evidence="1" id="KW-1133">Transmembrane helix</keyword>
<feature type="transmembrane region" description="Helical" evidence="1">
    <location>
        <begin position="185"/>
        <end position="209"/>
    </location>
</feature>
<reference evidence="2 3" key="1">
    <citation type="submission" date="2019-02" db="EMBL/GenBank/DDBJ databases">
        <title>Sequencing the genomes of 1000 actinobacteria strains.</title>
        <authorList>
            <person name="Klenk H.-P."/>
        </authorList>
    </citation>
    <scope>NUCLEOTIDE SEQUENCE [LARGE SCALE GENOMIC DNA]</scope>
    <source>
        <strain evidence="2 3">DSM 18319</strain>
    </source>
</reference>
<keyword evidence="3" id="KW-1185">Reference proteome</keyword>
<evidence type="ECO:0000313" key="2">
    <source>
        <dbReference type="EMBL" id="RZU66039.1"/>
    </source>
</evidence>
<feature type="transmembrane region" description="Helical" evidence="1">
    <location>
        <begin position="123"/>
        <end position="143"/>
    </location>
</feature>
<name>A0A4Q8APX3_9MICO</name>
<dbReference type="AlphaFoldDB" id="A0A4Q8APX3"/>
<dbReference type="EMBL" id="SHLC01000001">
    <property type="protein sequence ID" value="RZU66039.1"/>
    <property type="molecule type" value="Genomic_DNA"/>
</dbReference>
<dbReference type="OrthoDB" id="5110472at2"/>
<proteinExistence type="predicted"/>
<evidence type="ECO:0000256" key="1">
    <source>
        <dbReference type="SAM" id="Phobius"/>
    </source>
</evidence>
<sequence length="295" mass="31551">MLIVIVCSALALCGLVLMVLWGRLSLSPPDAADTGAADTDSTDTAAAPASAPRARRVRLALRRYLWWATVVTVASFGTALLWTLPASRLIMRALALTSPDATDFFTEAQAFVGTISFEGTLSLFLFGALPGAFLSAVVFAFIYRWLPRGWLGGLIYGLLLLVIGAPNEDPLRPDNPDFGFIEPGWLAVVLFSILLIGQGMLLAAVFGWYSRRLPLRPRRPWLAASPLLATVVYVPIGVVLLIGAGVTALGALVVPSIGRWWVSRTVRWAGLVVLAVLTLIALPGFIGAVTFIASH</sequence>